<keyword evidence="2" id="KW-1185">Reference proteome</keyword>
<reference evidence="1" key="1">
    <citation type="submission" date="2019-05" db="EMBL/GenBank/DDBJ databases">
        <title>Methanoculleus sp. FWC-SCC1, a methanogenic archaeon isolated from deep marine cold seep.</title>
        <authorList>
            <person name="Chen Y.-W."/>
            <person name="Chen S.-C."/>
            <person name="Teng N.-H."/>
            <person name="Lai M.-C."/>
        </authorList>
    </citation>
    <scope>NUCLEOTIDE SEQUENCE</scope>
    <source>
        <strain evidence="1">FWC-SCC1</strain>
    </source>
</reference>
<name>A0ABT8MAL0_9EURY</name>
<comment type="caution">
    <text evidence="1">The sequence shown here is derived from an EMBL/GenBank/DDBJ whole genome shotgun (WGS) entry which is preliminary data.</text>
</comment>
<evidence type="ECO:0000313" key="1">
    <source>
        <dbReference type="EMBL" id="MDN7024973.1"/>
    </source>
</evidence>
<organism evidence="1 2">
    <name type="scientific">Methanoculleus frigidifontis</name>
    <dbReference type="NCBI Taxonomy" id="2584085"/>
    <lineage>
        <taxon>Archaea</taxon>
        <taxon>Methanobacteriati</taxon>
        <taxon>Methanobacteriota</taxon>
        <taxon>Stenosarchaea group</taxon>
        <taxon>Methanomicrobia</taxon>
        <taxon>Methanomicrobiales</taxon>
        <taxon>Methanomicrobiaceae</taxon>
        <taxon>Methanoculleus</taxon>
    </lineage>
</organism>
<accession>A0ABT8MAL0</accession>
<evidence type="ECO:0000313" key="2">
    <source>
        <dbReference type="Proteomes" id="UP001168338"/>
    </source>
</evidence>
<sequence length="188" mass="19738">MKTAIHRTGLILAALLIFHVCCILPAAAAPIVQREVAPSGGAVTVTYTIDAEEPFAIGIVESVPEGWTFAETDNAISAAPHFEIDRDGRKIAFFVCDEKEVSYTLTGTGDGIQGFVTEWVDLCELSPDLKEGKGRWNTLGASSVSSVNLQQETQAQKSPGFGICAALLGCALGAGAIALRQRTGGDEA</sequence>
<gene>
    <name evidence="1" type="ORF">FGU65_08750</name>
</gene>
<dbReference type="Proteomes" id="UP001168338">
    <property type="component" value="Unassembled WGS sequence"/>
</dbReference>
<protein>
    <submittedName>
        <fullName evidence="1">Uncharacterized protein</fullName>
    </submittedName>
</protein>
<proteinExistence type="predicted"/>
<dbReference type="RefSeq" id="WP_301664101.1">
    <property type="nucleotide sequence ID" value="NZ_VCYH01000005.1"/>
</dbReference>
<dbReference type="EMBL" id="VCYH01000005">
    <property type="protein sequence ID" value="MDN7024973.1"/>
    <property type="molecule type" value="Genomic_DNA"/>
</dbReference>